<proteinExistence type="predicted"/>
<gene>
    <name evidence="4" type="ORF">DPMN_080408</name>
</gene>
<protein>
    <submittedName>
        <fullName evidence="4">Uncharacterized protein</fullName>
    </submittedName>
</protein>
<reference evidence="4" key="1">
    <citation type="journal article" date="2019" name="bioRxiv">
        <title>The Genome of the Zebra Mussel, Dreissena polymorpha: A Resource for Invasive Species Research.</title>
        <authorList>
            <person name="McCartney M.A."/>
            <person name="Auch B."/>
            <person name="Kono T."/>
            <person name="Mallez S."/>
            <person name="Zhang Y."/>
            <person name="Obille A."/>
            <person name="Becker A."/>
            <person name="Abrahante J.E."/>
            <person name="Garbe J."/>
            <person name="Badalamenti J.P."/>
            <person name="Herman A."/>
            <person name="Mangelson H."/>
            <person name="Liachko I."/>
            <person name="Sullivan S."/>
            <person name="Sone E.D."/>
            <person name="Koren S."/>
            <person name="Silverstein K.A.T."/>
            <person name="Beckman K.B."/>
            <person name="Gohl D.M."/>
        </authorList>
    </citation>
    <scope>NUCLEOTIDE SEQUENCE</scope>
    <source>
        <strain evidence="4">Duluth1</strain>
        <tissue evidence="4">Whole animal</tissue>
    </source>
</reference>
<keyword evidence="2" id="KW-0812">Transmembrane</keyword>
<feature type="signal peptide" evidence="3">
    <location>
        <begin position="1"/>
        <end position="25"/>
    </location>
</feature>
<evidence type="ECO:0000256" key="3">
    <source>
        <dbReference type="SAM" id="SignalP"/>
    </source>
</evidence>
<name>A0A9D3YV21_DREPO</name>
<keyword evidence="2" id="KW-0472">Membrane</keyword>
<comment type="caution">
    <text evidence="4">The sequence shown here is derived from an EMBL/GenBank/DDBJ whole genome shotgun (WGS) entry which is preliminary data.</text>
</comment>
<feature type="transmembrane region" description="Helical" evidence="2">
    <location>
        <begin position="69"/>
        <end position="97"/>
    </location>
</feature>
<evidence type="ECO:0000256" key="2">
    <source>
        <dbReference type="SAM" id="Phobius"/>
    </source>
</evidence>
<dbReference type="EMBL" id="JAIWYP010000015">
    <property type="protein sequence ID" value="KAH3705339.1"/>
    <property type="molecule type" value="Genomic_DNA"/>
</dbReference>
<evidence type="ECO:0000313" key="5">
    <source>
        <dbReference type="Proteomes" id="UP000828390"/>
    </source>
</evidence>
<feature type="compositionally biased region" description="Polar residues" evidence="1">
    <location>
        <begin position="187"/>
        <end position="200"/>
    </location>
</feature>
<evidence type="ECO:0000313" key="4">
    <source>
        <dbReference type="EMBL" id="KAH3705339.1"/>
    </source>
</evidence>
<dbReference type="Proteomes" id="UP000828390">
    <property type="component" value="Unassembled WGS sequence"/>
</dbReference>
<keyword evidence="3" id="KW-0732">Signal</keyword>
<feature type="chain" id="PRO_5038910622" evidence="3">
    <location>
        <begin position="26"/>
        <end position="200"/>
    </location>
</feature>
<reference evidence="4" key="2">
    <citation type="submission" date="2020-11" db="EMBL/GenBank/DDBJ databases">
        <authorList>
            <person name="McCartney M.A."/>
            <person name="Auch B."/>
            <person name="Kono T."/>
            <person name="Mallez S."/>
            <person name="Becker A."/>
            <person name="Gohl D.M."/>
            <person name="Silverstein K.A.T."/>
            <person name="Koren S."/>
            <person name="Bechman K.B."/>
            <person name="Herman A."/>
            <person name="Abrahante J.E."/>
            <person name="Garbe J."/>
        </authorList>
    </citation>
    <scope>NUCLEOTIDE SEQUENCE</scope>
    <source>
        <strain evidence="4">Duluth1</strain>
        <tissue evidence="4">Whole animal</tissue>
    </source>
</reference>
<accession>A0A9D3YV21</accession>
<feature type="region of interest" description="Disordered" evidence="1">
    <location>
        <begin position="171"/>
        <end position="200"/>
    </location>
</feature>
<keyword evidence="2" id="KW-1133">Transmembrane helix</keyword>
<keyword evidence="5" id="KW-1185">Reference proteome</keyword>
<sequence>MLNENMDKTSVALLFLLTCTGPVSCSESCLTMYWPYYDTCTHYCCKWSNSNYGYCCYISNSDSSISDDFPYWIIAPIVIGAILFIGSIVGFIVCCCVTSSNGRTYYQSCCNSRVGGTAIEMTASVNQQQSMMNNLTYTQQQYPQAYPMYPQPYHTGQQTCVPGPQFGVLQTPMQPGSSPSVPPPSSYEQGNQDAINPKTY</sequence>
<evidence type="ECO:0000256" key="1">
    <source>
        <dbReference type="SAM" id="MobiDB-lite"/>
    </source>
</evidence>
<organism evidence="4 5">
    <name type="scientific">Dreissena polymorpha</name>
    <name type="common">Zebra mussel</name>
    <name type="synonym">Mytilus polymorpha</name>
    <dbReference type="NCBI Taxonomy" id="45954"/>
    <lineage>
        <taxon>Eukaryota</taxon>
        <taxon>Metazoa</taxon>
        <taxon>Spiralia</taxon>
        <taxon>Lophotrochozoa</taxon>
        <taxon>Mollusca</taxon>
        <taxon>Bivalvia</taxon>
        <taxon>Autobranchia</taxon>
        <taxon>Heteroconchia</taxon>
        <taxon>Euheterodonta</taxon>
        <taxon>Imparidentia</taxon>
        <taxon>Neoheterodontei</taxon>
        <taxon>Myida</taxon>
        <taxon>Dreissenoidea</taxon>
        <taxon>Dreissenidae</taxon>
        <taxon>Dreissena</taxon>
    </lineage>
</organism>
<dbReference type="AlphaFoldDB" id="A0A9D3YV21"/>